<sequence>MGKPIPETPTIVATSANTYKIEESSFKIEESETSKKVIAGINQGNFIPGGSLSIDEKEEDVKMKDVKTEVPEGQNEPQVSI</sequence>
<evidence type="ECO:0000256" key="1">
    <source>
        <dbReference type="SAM" id="MobiDB-lite"/>
    </source>
</evidence>
<protein>
    <submittedName>
        <fullName evidence="3">Uncharacterized protein</fullName>
    </submittedName>
</protein>
<organism evidence="2 3">
    <name type="scientific">Acrobeloides nanus</name>
    <dbReference type="NCBI Taxonomy" id="290746"/>
    <lineage>
        <taxon>Eukaryota</taxon>
        <taxon>Metazoa</taxon>
        <taxon>Ecdysozoa</taxon>
        <taxon>Nematoda</taxon>
        <taxon>Chromadorea</taxon>
        <taxon>Rhabditida</taxon>
        <taxon>Tylenchina</taxon>
        <taxon>Cephalobomorpha</taxon>
        <taxon>Cephaloboidea</taxon>
        <taxon>Cephalobidae</taxon>
        <taxon>Acrobeloides</taxon>
    </lineage>
</organism>
<name>A0A914DD78_9BILA</name>
<reference evidence="3" key="1">
    <citation type="submission" date="2022-11" db="UniProtKB">
        <authorList>
            <consortium name="WormBaseParasite"/>
        </authorList>
    </citation>
    <scope>IDENTIFICATION</scope>
</reference>
<evidence type="ECO:0000313" key="3">
    <source>
        <dbReference type="WBParaSite" id="ACRNAN_scaffold24023.g25501.t1"/>
    </source>
</evidence>
<keyword evidence="2" id="KW-1185">Reference proteome</keyword>
<dbReference type="AlphaFoldDB" id="A0A914DD78"/>
<feature type="compositionally biased region" description="Basic and acidic residues" evidence="1">
    <location>
        <begin position="59"/>
        <end position="70"/>
    </location>
</feature>
<accession>A0A914DD78</accession>
<dbReference type="WBParaSite" id="ACRNAN_scaffold24023.g25501.t1">
    <property type="protein sequence ID" value="ACRNAN_scaffold24023.g25501.t1"/>
    <property type="gene ID" value="ACRNAN_scaffold24023.g25501"/>
</dbReference>
<proteinExistence type="predicted"/>
<dbReference type="Proteomes" id="UP000887540">
    <property type="component" value="Unplaced"/>
</dbReference>
<evidence type="ECO:0000313" key="2">
    <source>
        <dbReference type="Proteomes" id="UP000887540"/>
    </source>
</evidence>
<feature type="region of interest" description="Disordered" evidence="1">
    <location>
        <begin position="47"/>
        <end position="81"/>
    </location>
</feature>